<keyword evidence="2" id="KW-0378">Hydrolase</keyword>
<accession>A0A7W9UI30</accession>
<dbReference type="EMBL" id="JACHIT010000001">
    <property type="protein sequence ID" value="MBB5913983.1"/>
    <property type="molecule type" value="Genomic_DNA"/>
</dbReference>
<dbReference type="AlphaFoldDB" id="A0A7W9UI30"/>
<keyword evidence="3" id="KW-1185">Reference proteome</keyword>
<proteinExistence type="predicted"/>
<dbReference type="Proteomes" id="UP000540412">
    <property type="component" value="Unassembled WGS sequence"/>
</dbReference>
<dbReference type="SUPFAM" id="SSF53187">
    <property type="entry name" value="Zn-dependent exopeptidases"/>
    <property type="match status" value="1"/>
</dbReference>
<dbReference type="Pfam" id="PF05013">
    <property type="entry name" value="FGase"/>
    <property type="match status" value="1"/>
</dbReference>
<sequence length="274" mass="30199">MTSAEHSRSAPGAHYTLSPGAPKSPVLLHVPHGSRIVPAGVRDRILLSDTELSAELDRMTDAHTGSIAEQAATPAAVRPWVFTNHLSRLVVDPERFADQREEMRAVGMGAVYTRTSLGDRLREYDADHEKSLLTTYFNPYTAAMTRAVEERLTATGRAIVLDIHSYPTERLPYELHSGPRPEICLGTADRHTPPWLIAAARKAFSPFEVDLNTPFTGAYVPLRYYRFAPEVLSLMIEIRRDRYMTEPGGSPHSGLSAITKSLNALIDGITPPTG</sequence>
<feature type="region of interest" description="Disordered" evidence="1">
    <location>
        <begin position="1"/>
        <end position="21"/>
    </location>
</feature>
<evidence type="ECO:0000256" key="1">
    <source>
        <dbReference type="SAM" id="MobiDB-lite"/>
    </source>
</evidence>
<evidence type="ECO:0000313" key="3">
    <source>
        <dbReference type="Proteomes" id="UP000540412"/>
    </source>
</evidence>
<dbReference type="InterPro" id="IPR007709">
    <property type="entry name" value="N-FG_amidohydro"/>
</dbReference>
<name>A0A7W9UI30_9NOCA</name>
<evidence type="ECO:0000313" key="2">
    <source>
        <dbReference type="EMBL" id="MBB5913983.1"/>
    </source>
</evidence>
<organism evidence="2 3">
    <name type="scientific">Nocardia transvalensis</name>
    <dbReference type="NCBI Taxonomy" id="37333"/>
    <lineage>
        <taxon>Bacteria</taxon>
        <taxon>Bacillati</taxon>
        <taxon>Actinomycetota</taxon>
        <taxon>Actinomycetes</taxon>
        <taxon>Mycobacteriales</taxon>
        <taxon>Nocardiaceae</taxon>
        <taxon>Nocardia</taxon>
    </lineage>
</organism>
<dbReference type="RefSeq" id="WP_051160807.1">
    <property type="nucleotide sequence ID" value="NZ_JACHIT010000001.1"/>
</dbReference>
<dbReference type="GO" id="GO:0016787">
    <property type="term" value="F:hydrolase activity"/>
    <property type="evidence" value="ECO:0007669"/>
    <property type="project" value="UniProtKB-KW"/>
</dbReference>
<reference evidence="2 3" key="1">
    <citation type="submission" date="2020-08" db="EMBL/GenBank/DDBJ databases">
        <title>Sequencing the genomes of 1000 actinobacteria strains.</title>
        <authorList>
            <person name="Klenk H.-P."/>
        </authorList>
    </citation>
    <scope>NUCLEOTIDE SEQUENCE [LARGE SCALE GENOMIC DNA]</scope>
    <source>
        <strain evidence="2 3">DSM 43582</strain>
    </source>
</reference>
<comment type="caution">
    <text evidence="2">The sequence shown here is derived from an EMBL/GenBank/DDBJ whole genome shotgun (WGS) entry which is preliminary data.</text>
</comment>
<dbReference type="Gene3D" id="3.40.630.40">
    <property type="entry name" value="Zn-dependent exopeptidases"/>
    <property type="match status" value="1"/>
</dbReference>
<gene>
    <name evidence="2" type="ORF">BJY24_002850</name>
</gene>
<protein>
    <submittedName>
        <fullName evidence="2">N-formylglutamate amidohydrolase</fullName>
    </submittedName>
</protein>